<dbReference type="Pfam" id="PF10388">
    <property type="entry name" value="YkuI_C"/>
    <property type="match status" value="1"/>
</dbReference>
<dbReference type="PROSITE" id="PS50883">
    <property type="entry name" value="EAL"/>
    <property type="match status" value="1"/>
</dbReference>
<evidence type="ECO:0000313" key="3">
    <source>
        <dbReference type="Proteomes" id="UP000644756"/>
    </source>
</evidence>
<sequence>MYNHTNLNAIPAMPEVERVAACYQPIVALDTRRIVGYEVLGRERIGENYQTLGPFFADSRVDVNDQLRIDRLVREDALAKLAQTPEPTKLFINLRPSWMYKMYHETGELLTLRLLDKYRIDPTRIVVEVTEEAFRGSMKALREVIDVYRKYGCQIAIDDVGSGFSNADRIAQIGPSLLKVDIHLMKKSAVHAGYLGVLRSFSTLAEQIGASLLIEGIETKQELQRAIEIGARYVQGFLFSRAEPDFRVSGDFSDLIEEELEEHRNKLVSAQQYWRGQANRLVRLVSGMPGMPFQSPQAADEYIEQMLPGLRDNCVRVYLCRDNGIQISSNFFRADKGVWSKQTDYRGANWSWRPYFISNLLILEGRSEAIVSCTYTDLDTQRRMRTLTAHIGEGCVLFIDMIDTEDAQMAII</sequence>
<dbReference type="InterPro" id="IPR035919">
    <property type="entry name" value="EAL_sf"/>
</dbReference>
<reference evidence="2" key="2">
    <citation type="submission" date="2020-09" db="EMBL/GenBank/DDBJ databases">
        <authorList>
            <person name="Sun Q."/>
            <person name="Zhou Y."/>
        </authorList>
    </citation>
    <scope>NUCLEOTIDE SEQUENCE</scope>
    <source>
        <strain evidence="2">CGMCC 1.12987</strain>
    </source>
</reference>
<dbReference type="AlphaFoldDB" id="A0A917G730"/>
<evidence type="ECO:0000313" key="2">
    <source>
        <dbReference type="EMBL" id="GGG25447.1"/>
    </source>
</evidence>
<dbReference type="PANTHER" id="PTHR33121">
    <property type="entry name" value="CYCLIC DI-GMP PHOSPHODIESTERASE PDEF"/>
    <property type="match status" value="1"/>
</dbReference>
<protein>
    <submittedName>
        <fullName evidence="2">EAL-domain containing protein YkuI</fullName>
    </submittedName>
</protein>
<accession>A0A917G730</accession>
<dbReference type="InterPro" id="IPR001633">
    <property type="entry name" value="EAL_dom"/>
</dbReference>
<dbReference type="SUPFAM" id="SSF103190">
    <property type="entry name" value="Sensory domain-like"/>
    <property type="match status" value="1"/>
</dbReference>
<proteinExistence type="predicted"/>
<dbReference type="Gene3D" id="3.30.450.20">
    <property type="entry name" value="PAS domain"/>
    <property type="match status" value="1"/>
</dbReference>
<dbReference type="SMART" id="SM00052">
    <property type="entry name" value="EAL"/>
    <property type="match status" value="1"/>
</dbReference>
<dbReference type="InterPro" id="IPR018842">
    <property type="entry name" value="YkuI_C"/>
</dbReference>
<keyword evidence="3" id="KW-1185">Reference proteome</keyword>
<dbReference type="PANTHER" id="PTHR33121:SF82">
    <property type="entry name" value="SIGNAL TRANSDUCTION PROTEIN CONTAINING A EAL DOMAIN"/>
    <property type="match status" value="1"/>
</dbReference>
<dbReference type="GO" id="GO:0071111">
    <property type="term" value="F:cyclic-guanylate-specific phosphodiesterase activity"/>
    <property type="evidence" value="ECO:0007669"/>
    <property type="project" value="InterPro"/>
</dbReference>
<evidence type="ECO:0000259" key="1">
    <source>
        <dbReference type="PROSITE" id="PS50883"/>
    </source>
</evidence>
<dbReference type="InterPro" id="IPR029151">
    <property type="entry name" value="Sensor-like_sf"/>
</dbReference>
<reference evidence="2" key="1">
    <citation type="journal article" date="2014" name="Int. J. Syst. Evol. Microbiol.">
        <title>Complete genome sequence of Corynebacterium casei LMG S-19264T (=DSM 44701T), isolated from a smear-ripened cheese.</title>
        <authorList>
            <consortium name="US DOE Joint Genome Institute (JGI-PGF)"/>
            <person name="Walter F."/>
            <person name="Albersmeier A."/>
            <person name="Kalinowski J."/>
            <person name="Ruckert C."/>
        </authorList>
    </citation>
    <scope>NUCLEOTIDE SEQUENCE</scope>
    <source>
        <strain evidence="2">CGMCC 1.12987</strain>
    </source>
</reference>
<dbReference type="CDD" id="cd01948">
    <property type="entry name" value="EAL"/>
    <property type="match status" value="1"/>
</dbReference>
<dbReference type="Gene3D" id="3.20.20.450">
    <property type="entry name" value="EAL domain"/>
    <property type="match status" value="1"/>
</dbReference>
<gene>
    <name evidence="2" type="primary">ykuI</name>
    <name evidence="2" type="ORF">GCM10010916_47370</name>
</gene>
<dbReference type="RefSeq" id="WP_188533561.1">
    <property type="nucleotide sequence ID" value="NZ_BMGR01000022.1"/>
</dbReference>
<comment type="caution">
    <text evidence="2">The sequence shown here is derived from an EMBL/GenBank/DDBJ whole genome shotgun (WGS) entry which is preliminary data.</text>
</comment>
<dbReference type="Proteomes" id="UP000644756">
    <property type="component" value="Unassembled WGS sequence"/>
</dbReference>
<dbReference type="Pfam" id="PF00563">
    <property type="entry name" value="EAL"/>
    <property type="match status" value="1"/>
</dbReference>
<name>A0A917G730_9BACL</name>
<dbReference type="InterPro" id="IPR050706">
    <property type="entry name" value="Cyclic-di-GMP_PDE-like"/>
</dbReference>
<dbReference type="EMBL" id="BMGR01000022">
    <property type="protein sequence ID" value="GGG25447.1"/>
    <property type="molecule type" value="Genomic_DNA"/>
</dbReference>
<organism evidence="2 3">
    <name type="scientific">Paenibacillus abyssi</name>
    <dbReference type="NCBI Taxonomy" id="1340531"/>
    <lineage>
        <taxon>Bacteria</taxon>
        <taxon>Bacillati</taxon>
        <taxon>Bacillota</taxon>
        <taxon>Bacilli</taxon>
        <taxon>Bacillales</taxon>
        <taxon>Paenibacillaceae</taxon>
        <taxon>Paenibacillus</taxon>
    </lineage>
</organism>
<dbReference type="SUPFAM" id="SSF141868">
    <property type="entry name" value="EAL domain-like"/>
    <property type="match status" value="1"/>
</dbReference>
<feature type="domain" description="EAL" evidence="1">
    <location>
        <begin position="2"/>
        <end position="256"/>
    </location>
</feature>